<evidence type="ECO:0000313" key="3">
    <source>
        <dbReference type="EMBL" id="MBN3576885.1"/>
    </source>
</evidence>
<keyword evidence="1" id="KW-0812">Transmembrane</keyword>
<proteinExistence type="predicted"/>
<keyword evidence="1" id="KW-1133">Transmembrane helix</keyword>
<comment type="caution">
    <text evidence="3">The sequence shown here is derived from an EMBL/GenBank/DDBJ whole genome shotgun (WGS) entry which is preliminary data.</text>
</comment>
<dbReference type="EMBL" id="JAFHLB010000004">
    <property type="protein sequence ID" value="MBN3576885.1"/>
    <property type="molecule type" value="Genomic_DNA"/>
</dbReference>
<sequence length="85" mass="8625">MFNKVKTAVSNASYKVGAKATVAALALGSASAHAEYTVPAEAQSVMDGVSGFATAIINWGWGIVAVVTIGTVGWKLLKKGANKAT</sequence>
<name>A0ABS2ZYN4_9VIBR</name>
<evidence type="ECO:0008006" key="5">
    <source>
        <dbReference type="Google" id="ProtNLM"/>
    </source>
</evidence>
<organism evidence="3 4">
    <name type="scientific">Vibrio neptunius</name>
    <dbReference type="NCBI Taxonomy" id="170651"/>
    <lineage>
        <taxon>Bacteria</taxon>
        <taxon>Pseudomonadati</taxon>
        <taxon>Pseudomonadota</taxon>
        <taxon>Gammaproteobacteria</taxon>
        <taxon>Vibrionales</taxon>
        <taxon>Vibrionaceae</taxon>
        <taxon>Vibrio</taxon>
    </lineage>
</organism>
<keyword evidence="2" id="KW-0732">Signal</keyword>
<feature type="transmembrane region" description="Helical" evidence="1">
    <location>
        <begin position="58"/>
        <end position="77"/>
    </location>
</feature>
<dbReference type="RefSeq" id="WP_206369052.1">
    <property type="nucleotide sequence ID" value="NZ_CAWPTM010000178.1"/>
</dbReference>
<feature type="signal peptide" evidence="2">
    <location>
        <begin position="1"/>
        <end position="34"/>
    </location>
</feature>
<dbReference type="SUPFAM" id="SSF57987">
    <property type="entry name" value="Inovirus (filamentous phage) major coat protein"/>
    <property type="match status" value="1"/>
</dbReference>
<dbReference type="InterPro" id="IPR008020">
    <property type="entry name" value="G8P"/>
</dbReference>
<feature type="chain" id="PRO_5045442738" description="Major coat protein" evidence="2">
    <location>
        <begin position="35"/>
        <end position="85"/>
    </location>
</feature>
<keyword evidence="1" id="KW-0472">Membrane</keyword>
<protein>
    <recommendedName>
        <fullName evidence="5">Major coat protein</fullName>
    </recommendedName>
</protein>
<evidence type="ECO:0000256" key="2">
    <source>
        <dbReference type="SAM" id="SignalP"/>
    </source>
</evidence>
<dbReference type="InterPro" id="IPR023390">
    <property type="entry name" value="Phage_M13_G8P_capsid_dom_sf"/>
</dbReference>
<dbReference type="Pfam" id="PF19199">
    <property type="entry name" value="Phage_coatGP8"/>
    <property type="match status" value="1"/>
</dbReference>
<evidence type="ECO:0000313" key="4">
    <source>
        <dbReference type="Proteomes" id="UP000779070"/>
    </source>
</evidence>
<dbReference type="Gene3D" id="1.20.5.80">
    <property type="match status" value="1"/>
</dbReference>
<gene>
    <name evidence="3" type="ORF">JYA62_04285</name>
</gene>
<evidence type="ECO:0000256" key="1">
    <source>
        <dbReference type="SAM" id="Phobius"/>
    </source>
</evidence>
<dbReference type="Proteomes" id="UP000779070">
    <property type="component" value="Unassembled WGS sequence"/>
</dbReference>
<keyword evidence="4" id="KW-1185">Reference proteome</keyword>
<reference evidence="3 4" key="1">
    <citation type="submission" date="2021-02" db="EMBL/GenBank/DDBJ databases">
        <title>Draft Genome Sequences of 5 Vibrio neptunius Strains Isolated From of Bivalve Hatcheries.</title>
        <authorList>
            <person name="Galvis F."/>
            <person name="Barja J.L."/>
            <person name="Lemos M.L."/>
            <person name="Balado M."/>
        </authorList>
    </citation>
    <scope>NUCLEOTIDE SEQUENCE [LARGE SCALE GENOMIC DNA]</scope>
    <source>
        <strain evidence="3 4">PP-145.98</strain>
    </source>
</reference>
<accession>A0ABS2ZYN4</accession>